<evidence type="ECO:0000313" key="1">
    <source>
        <dbReference type="EMBL" id="KJD34226.1"/>
    </source>
</evidence>
<comment type="caution">
    <text evidence="1">The sequence shown here is derived from an EMBL/GenBank/DDBJ whole genome shotgun (WGS) entry which is preliminary data.</text>
</comment>
<dbReference type="AlphaFoldDB" id="A0A0D7W518"/>
<organism evidence="1 2">
    <name type="scientific">Neotamlana sedimentorum</name>
    <dbReference type="NCBI Taxonomy" id="1435349"/>
    <lineage>
        <taxon>Bacteria</taxon>
        <taxon>Pseudomonadati</taxon>
        <taxon>Bacteroidota</taxon>
        <taxon>Flavobacteriia</taxon>
        <taxon>Flavobacteriales</taxon>
        <taxon>Flavobacteriaceae</taxon>
        <taxon>Neotamlana</taxon>
    </lineage>
</organism>
<dbReference type="Proteomes" id="UP000032578">
    <property type="component" value="Unassembled WGS sequence"/>
</dbReference>
<reference evidence="1 2" key="1">
    <citation type="submission" date="2014-11" db="EMBL/GenBank/DDBJ databases">
        <title>Tamlana sedimentorum sp. nov., isolated from shallow sand sediments of the Sea of Japan.</title>
        <authorList>
            <person name="Romanenko L.A."/>
        </authorList>
    </citation>
    <scope>NUCLEOTIDE SEQUENCE [LARGE SCALE GENOMIC DNA]</scope>
    <source>
        <strain evidence="1 2">JCM 19808</strain>
    </source>
</reference>
<dbReference type="EMBL" id="JTDW01000012">
    <property type="protein sequence ID" value="KJD34226.1"/>
    <property type="molecule type" value="Genomic_DNA"/>
</dbReference>
<keyword evidence="2" id="KW-1185">Reference proteome</keyword>
<gene>
    <name evidence="1" type="ORF">PW52_13625</name>
</gene>
<accession>A0A0D7W518</accession>
<name>A0A0D7W518_9FLAO</name>
<dbReference type="PATRIC" id="fig|1435349.4.peg.748"/>
<sequence length="105" mass="11982">MVEKCQGLINIGLLSSYDKNDVLTSTSIFINTSNKTKEIVKQADNLFELYNNNLKSNLKMLDFLTSIEETLTLTLNTDQLLEVQKMKVKLQNDIIELTDKINRLG</sequence>
<evidence type="ECO:0000313" key="2">
    <source>
        <dbReference type="Proteomes" id="UP000032578"/>
    </source>
</evidence>
<protein>
    <submittedName>
        <fullName evidence="1">Uncharacterized protein</fullName>
    </submittedName>
</protein>
<proteinExistence type="predicted"/>